<dbReference type="InterPro" id="IPR002110">
    <property type="entry name" value="Ankyrin_rpt"/>
</dbReference>
<dbReference type="PANTHER" id="PTHR46586:SF3">
    <property type="entry name" value="ANKYRIN REPEAT-CONTAINING PROTEIN"/>
    <property type="match status" value="1"/>
</dbReference>
<dbReference type="PANTHER" id="PTHR46586">
    <property type="entry name" value="ANKYRIN REPEAT-CONTAINING PROTEIN"/>
    <property type="match status" value="1"/>
</dbReference>
<gene>
    <name evidence="2" type="ORF">psal_cds_933</name>
</gene>
<dbReference type="RefSeq" id="YP_008438146.2">
    <property type="nucleotide sequence ID" value="NC_022098.1"/>
</dbReference>
<accession>S4W397</accession>
<feature type="region of interest" description="Disordered" evidence="1">
    <location>
        <begin position="1"/>
        <end position="59"/>
    </location>
</feature>
<dbReference type="GeneID" id="16606859"/>
<dbReference type="KEGG" id="vg:16606859"/>
<name>S4W397_9VIRU</name>
<dbReference type="InterPro" id="IPR052050">
    <property type="entry name" value="SecEffector_AnkRepeat"/>
</dbReference>
<evidence type="ECO:0000313" key="3">
    <source>
        <dbReference type="Proteomes" id="UP000204584"/>
    </source>
</evidence>
<dbReference type="Gene3D" id="1.25.40.20">
    <property type="entry name" value="Ankyrin repeat-containing domain"/>
    <property type="match status" value="1"/>
</dbReference>
<proteinExistence type="predicted"/>
<evidence type="ECO:0000256" key="1">
    <source>
        <dbReference type="SAM" id="MobiDB-lite"/>
    </source>
</evidence>
<dbReference type="SUPFAM" id="SSF48403">
    <property type="entry name" value="Ankyrin repeat"/>
    <property type="match status" value="1"/>
</dbReference>
<reference evidence="2 3" key="1">
    <citation type="journal article" date="2013" name="Science">
        <title>Pandoraviruses: amoeba viruses with genomes up to 2.5 Mb reaching that of parasitic eukaryotes.</title>
        <authorList>
            <person name="Philippe N."/>
            <person name="Legendre M."/>
            <person name="Doutre G."/>
            <person name="Coute Y."/>
            <person name="Poirot O."/>
            <person name="Lescot M."/>
            <person name="Arslan D."/>
            <person name="Seltzer V."/>
            <person name="Bertaux L."/>
            <person name="Bruley C."/>
            <person name="Garin J."/>
            <person name="Claverie J.M."/>
            <person name="Abergel C."/>
        </authorList>
    </citation>
    <scope>NUCLEOTIDE SEQUENCE [LARGE SCALE GENOMIC DNA]</scope>
</reference>
<feature type="compositionally biased region" description="Basic and acidic residues" evidence="1">
    <location>
        <begin position="8"/>
        <end position="22"/>
    </location>
</feature>
<evidence type="ECO:0000313" key="2">
    <source>
        <dbReference type="EMBL" id="AGO85072.2"/>
    </source>
</evidence>
<dbReference type="InterPro" id="IPR036770">
    <property type="entry name" value="Ankyrin_rpt-contain_sf"/>
</dbReference>
<dbReference type="Proteomes" id="UP000204584">
    <property type="component" value="Segment"/>
</dbReference>
<organism evidence="2 3">
    <name type="scientific">Pandoravirus salinus</name>
    <dbReference type="NCBI Taxonomy" id="1349410"/>
    <lineage>
        <taxon>Viruses</taxon>
        <taxon>Pandoravirus</taxon>
    </lineage>
</organism>
<dbReference type="EMBL" id="KC977571">
    <property type="protein sequence ID" value="AGO85072.2"/>
    <property type="molecule type" value="Genomic_DNA"/>
</dbReference>
<protein>
    <submittedName>
        <fullName evidence="2">Ankyrin repeat domain containing protein</fullName>
    </submittedName>
</protein>
<dbReference type="Pfam" id="PF12796">
    <property type="entry name" value="Ank_2"/>
    <property type="match status" value="1"/>
</dbReference>
<sequence>MGVSTRQKQMDKRGANRHRFADVTDMPNKTAQGETMHTKGDKDTTDASDDDGQPDDDKCRITSLPATVIEAVLDFLDDDADLVACVAAHRCFGGAARPRLSESRKIAAWMRRGPLWACATNNVDALTVLAQHDVAFCEAHLVEAAQRGHLDAVAFLCRQGIIVDGVKEERIGGNTIEHESSDLTALDVAAANGHGAIVRLLHVSLKGSRVATTAAMDQAAEHGHLDIVVFLHENRTEGCTECAMDWAAANGHTAIVDYLHKNRTEGCTPWAMNAAATNGHLRTVAYLHEHRGEGCTTDAMDGAAANGHEDVLVYLDRHRDEGCTANARIDACLGGHDHILVVMDERGIMPGRRRGRRRRCKPAP</sequence>
<keyword evidence="3" id="KW-1185">Reference proteome</keyword>
<feature type="compositionally biased region" description="Basic and acidic residues" evidence="1">
    <location>
        <begin position="36"/>
        <end position="45"/>
    </location>
</feature>